<dbReference type="Gene3D" id="3.30.1200.10">
    <property type="entry name" value="YggU-like"/>
    <property type="match status" value="1"/>
</dbReference>
<dbReference type="EMBL" id="UPPP01000061">
    <property type="protein sequence ID" value="VBB06182.1"/>
    <property type="molecule type" value="Genomic_DNA"/>
</dbReference>
<sequence>MAGIAWDIRELPDGLSFKVKVQPRASRSRITGIADGALKLALTSPPVDGEANEACIAFLAKAFHIPLRQVSILSGQKGRNKILKITGLSKEAVLNAVADLTNNG</sequence>
<protein>
    <recommendedName>
        <fullName evidence="2">UPF0235 protein LUCI_1398</fullName>
    </recommendedName>
</protein>
<dbReference type="NCBIfam" id="TIGR00251">
    <property type="entry name" value="DUF167 family protein"/>
    <property type="match status" value="1"/>
</dbReference>
<dbReference type="HAMAP" id="MF_00634">
    <property type="entry name" value="UPF0235"/>
    <property type="match status" value="1"/>
</dbReference>
<accession>A0A498R7D9</accession>
<dbReference type="GO" id="GO:0005737">
    <property type="term" value="C:cytoplasm"/>
    <property type="evidence" value="ECO:0007669"/>
    <property type="project" value="TreeGrafter"/>
</dbReference>
<dbReference type="Proteomes" id="UP000277811">
    <property type="component" value="Unassembled WGS sequence"/>
</dbReference>
<dbReference type="InterPro" id="IPR003746">
    <property type="entry name" value="DUF167"/>
</dbReference>
<evidence type="ECO:0000313" key="3">
    <source>
        <dbReference type="EMBL" id="VBB06182.1"/>
    </source>
</evidence>
<reference evidence="3 4" key="1">
    <citation type="submission" date="2018-06" db="EMBL/GenBank/DDBJ databases">
        <authorList>
            <person name="Strepis N."/>
        </authorList>
    </citation>
    <scope>NUCLEOTIDE SEQUENCE [LARGE SCALE GENOMIC DNA]</scope>
    <source>
        <strain evidence="3">LUCI</strain>
    </source>
</reference>
<dbReference type="AlphaFoldDB" id="A0A498R7D9"/>
<keyword evidence="4" id="KW-1185">Reference proteome</keyword>
<dbReference type="InterPro" id="IPR036591">
    <property type="entry name" value="YggU-like_sf"/>
</dbReference>
<dbReference type="RefSeq" id="WP_207857134.1">
    <property type="nucleotide sequence ID" value="NZ_UPPP01000061.1"/>
</dbReference>
<dbReference type="SMART" id="SM01152">
    <property type="entry name" value="DUF167"/>
    <property type="match status" value="1"/>
</dbReference>
<dbReference type="Pfam" id="PF02594">
    <property type="entry name" value="DUF167"/>
    <property type="match status" value="1"/>
</dbReference>
<name>A0A498R7D9_9FIRM</name>
<dbReference type="PANTHER" id="PTHR13420">
    <property type="entry name" value="UPF0235 PROTEIN C15ORF40"/>
    <property type="match status" value="1"/>
</dbReference>
<comment type="similarity">
    <text evidence="1 2">Belongs to the UPF0235 family.</text>
</comment>
<evidence type="ECO:0000256" key="1">
    <source>
        <dbReference type="ARBA" id="ARBA00010364"/>
    </source>
</evidence>
<evidence type="ECO:0000313" key="4">
    <source>
        <dbReference type="Proteomes" id="UP000277811"/>
    </source>
</evidence>
<gene>
    <name evidence="3" type="ORF">LUCI_1398</name>
</gene>
<evidence type="ECO:0000256" key="2">
    <source>
        <dbReference type="HAMAP-Rule" id="MF_00634"/>
    </source>
</evidence>
<dbReference type="PANTHER" id="PTHR13420:SF7">
    <property type="entry name" value="UPF0235 PROTEIN C15ORF40"/>
    <property type="match status" value="1"/>
</dbReference>
<dbReference type="SUPFAM" id="SSF69786">
    <property type="entry name" value="YggU-like"/>
    <property type="match status" value="1"/>
</dbReference>
<organism evidence="3 4">
    <name type="scientific">Lucifera butyrica</name>
    <dbReference type="NCBI Taxonomy" id="1351585"/>
    <lineage>
        <taxon>Bacteria</taxon>
        <taxon>Bacillati</taxon>
        <taxon>Bacillota</taxon>
        <taxon>Negativicutes</taxon>
        <taxon>Veillonellales</taxon>
        <taxon>Veillonellaceae</taxon>
        <taxon>Lucifera</taxon>
    </lineage>
</organism>
<proteinExistence type="inferred from homology"/>